<dbReference type="Gene3D" id="3.20.20.80">
    <property type="entry name" value="Glycosidases"/>
    <property type="match status" value="1"/>
</dbReference>
<evidence type="ECO:0000313" key="2">
    <source>
        <dbReference type="EMBL" id="XCJ17969.1"/>
    </source>
</evidence>
<feature type="region of interest" description="Disordered" evidence="1">
    <location>
        <begin position="21"/>
        <end position="40"/>
    </location>
</feature>
<accession>A0AAU8IHR6</accession>
<reference evidence="2" key="1">
    <citation type="submission" date="2024-06" db="EMBL/GenBank/DDBJ databases">
        <authorList>
            <person name="Fan A."/>
            <person name="Zhang F.Y."/>
            <person name="Zhang L."/>
        </authorList>
    </citation>
    <scope>NUCLEOTIDE SEQUENCE</scope>
    <source>
        <strain evidence="2">Y61</strain>
    </source>
</reference>
<dbReference type="InterPro" id="IPR017853">
    <property type="entry name" value="GH"/>
</dbReference>
<dbReference type="Pfam" id="PF22612">
    <property type="entry name" value="GH113"/>
    <property type="match status" value="1"/>
</dbReference>
<dbReference type="RefSeq" id="WP_353949054.1">
    <property type="nucleotide sequence ID" value="NZ_CP159510.1"/>
</dbReference>
<evidence type="ECO:0008006" key="3">
    <source>
        <dbReference type="Google" id="ProtNLM"/>
    </source>
</evidence>
<evidence type="ECO:0000256" key="1">
    <source>
        <dbReference type="SAM" id="MobiDB-lite"/>
    </source>
</evidence>
<protein>
    <recommendedName>
        <fullName evidence="3">Glycosyl hydrolase</fullName>
    </recommendedName>
</protein>
<dbReference type="InterPro" id="IPR055151">
    <property type="entry name" value="GH113"/>
</dbReference>
<dbReference type="PROSITE" id="PS51257">
    <property type="entry name" value="PROKAR_LIPOPROTEIN"/>
    <property type="match status" value="1"/>
</dbReference>
<gene>
    <name evidence="2" type="ORF">ABNN70_05765</name>
</gene>
<dbReference type="CDD" id="cd19608">
    <property type="entry name" value="GH113_mannanase-like"/>
    <property type="match status" value="1"/>
</dbReference>
<dbReference type="SUPFAM" id="SSF51445">
    <property type="entry name" value="(Trans)glycosidases"/>
    <property type="match status" value="1"/>
</dbReference>
<dbReference type="EMBL" id="CP159510">
    <property type="protein sequence ID" value="XCJ17969.1"/>
    <property type="molecule type" value="Genomic_DNA"/>
</dbReference>
<name>A0AAU8IHR6_9BACL</name>
<proteinExistence type="predicted"/>
<feature type="compositionally biased region" description="Basic and acidic residues" evidence="1">
    <location>
        <begin position="25"/>
        <end position="37"/>
    </location>
</feature>
<organism evidence="2">
    <name type="scientific">Sporolactobacillus sp. Y61</name>
    <dbReference type="NCBI Taxonomy" id="3160863"/>
    <lineage>
        <taxon>Bacteria</taxon>
        <taxon>Bacillati</taxon>
        <taxon>Bacillota</taxon>
        <taxon>Bacilli</taxon>
        <taxon>Bacillales</taxon>
        <taxon>Sporolactobacillaceae</taxon>
        <taxon>Sporolactobacillus</taxon>
    </lineage>
</organism>
<sequence length="362" mass="40452">MQKIFVTIILSVTVLLSGCSPSHQPTERGSDTHEKPVKAPPAAVVENPWKEGMFQKGVQIYLHADKAGDAFIRERIRQNLDYVVKLGANSVGVSFPIYTDGATPTRVYVGPATPGRGLLKNAILEAKKRQLRVLLRPILDESNIVSEEPLAWRGSIRPENNARWFQSYGALLSTYAALAAQLEVEEFVAGTELVSLQSQKSEWRTLKTRIRAAGFDGKLSYAANWDSYADLSFEPGIDAYPKIHLSDRATVPQLTQALYQWLTQLPVTARGRLTIQEAGIAAQSGMYPKPYVWNSKAPVNETVQARWFQAMYQAAKKAQVNGLYYWALDVYQDPEQELINGTRPFSFVRKNTEAVIRSNFAD</sequence>
<dbReference type="AlphaFoldDB" id="A0AAU8IHR6"/>